<reference evidence="1" key="1">
    <citation type="submission" date="2018-05" db="EMBL/GenBank/DDBJ databases">
        <authorList>
            <person name="Lanie J.A."/>
            <person name="Ng W.-L."/>
            <person name="Kazmierczak K.M."/>
            <person name="Andrzejewski T.M."/>
            <person name="Davidsen T.M."/>
            <person name="Wayne K.J."/>
            <person name="Tettelin H."/>
            <person name="Glass J.I."/>
            <person name="Rusch D."/>
            <person name="Podicherti R."/>
            <person name="Tsui H.-C.T."/>
            <person name="Winkler M.E."/>
        </authorList>
    </citation>
    <scope>NUCLEOTIDE SEQUENCE</scope>
</reference>
<dbReference type="SUPFAM" id="SSF53067">
    <property type="entry name" value="Actin-like ATPase domain"/>
    <property type="match status" value="1"/>
</dbReference>
<organism evidence="1">
    <name type="scientific">marine metagenome</name>
    <dbReference type="NCBI Taxonomy" id="408172"/>
    <lineage>
        <taxon>unclassified sequences</taxon>
        <taxon>metagenomes</taxon>
        <taxon>ecological metagenomes</taxon>
    </lineage>
</organism>
<accession>A0A382N5B0</accession>
<dbReference type="InterPro" id="IPR043129">
    <property type="entry name" value="ATPase_NBD"/>
</dbReference>
<gene>
    <name evidence="1" type="ORF">METZ01_LOCUS309187</name>
</gene>
<sequence length="128" mass="13806">MKISINKNSELIIAADIGGTNIRVCLVNSQGKILERKKISCNPSLGIEKVGKNISEIVYSIIGRQEVKGMGYSSAGPINQISGEYINPPNLTGWHKKSLVPILKKHLDIDPKVGHDATLAALAETKFG</sequence>
<dbReference type="Gene3D" id="3.30.420.40">
    <property type="match status" value="1"/>
</dbReference>
<evidence type="ECO:0008006" key="2">
    <source>
        <dbReference type="Google" id="ProtNLM"/>
    </source>
</evidence>
<dbReference type="PANTHER" id="PTHR18964:SF149">
    <property type="entry name" value="BIFUNCTIONAL UDP-N-ACETYLGLUCOSAMINE 2-EPIMERASE_N-ACETYLMANNOSAMINE KINASE"/>
    <property type="match status" value="1"/>
</dbReference>
<name>A0A382N5B0_9ZZZZ</name>
<protein>
    <recommendedName>
        <fullName evidence="2">Glucokinase</fullName>
    </recommendedName>
</protein>
<feature type="non-terminal residue" evidence="1">
    <location>
        <position position="128"/>
    </location>
</feature>
<dbReference type="AlphaFoldDB" id="A0A382N5B0"/>
<proteinExistence type="predicted"/>
<evidence type="ECO:0000313" key="1">
    <source>
        <dbReference type="EMBL" id="SVC56333.1"/>
    </source>
</evidence>
<dbReference type="EMBL" id="UINC01098089">
    <property type="protein sequence ID" value="SVC56333.1"/>
    <property type="molecule type" value="Genomic_DNA"/>
</dbReference>
<dbReference type="Pfam" id="PF00480">
    <property type="entry name" value="ROK"/>
    <property type="match status" value="1"/>
</dbReference>
<dbReference type="PANTHER" id="PTHR18964">
    <property type="entry name" value="ROK (REPRESSOR, ORF, KINASE) FAMILY"/>
    <property type="match status" value="1"/>
</dbReference>
<dbReference type="InterPro" id="IPR000600">
    <property type="entry name" value="ROK"/>
</dbReference>
<dbReference type="CDD" id="cd23763">
    <property type="entry name" value="ASKHA_ATPase_ROK"/>
    <property type="match status" value="1"/>
</dbReference>